<gene>
    <name evidence="2" type="ORF">DEA8626_02769</name>
</gene>
<sequence length="136" mass="14145">MILEPRHRGAAASGILNPALEPFGVMPMRHGAGRIAAPLMMTTLCVGAALMEPKIAGLLSVISLPVVGALLGYAAGDLIFMRRMFDARPDCRPVIGVKMAATVLFGALAGLVASLAVEYLRACFARRGQPGAAAKM</sequence>
<evidence type="ECO:0000313" key="3">
    <source>
        <dbReference type="Proteomes" id="UP000244924"/>
    </source>
</evidence>
<organism evidence="2 3">
    <name type="scientific">Albidovulum aquaemixtae</name>
    <dbReference type="NCBI Taxonomy" id="1542388"/>
    <lineage>
        <taxon>Bacteria</taxon>
        <taxon>Pseudomonadati</taxon>
        <taxon>Pseudomonadota</taxon>
        <taxon>Alphaproteobacteria</taxon>
        <taxon>Rhodobacterales</taxon>
        <taxon>Paracoccaceae</taxon>
        <taxon>Albidovulum</taxon>
    </lineage>
</organism>
<reference evidence="2 3" key="1">
    <citation type="submission" date="2018-03" db="EMBL/GenBank/DDBJ databases">
        <authorList>
            <person name="Keele B.F."/>
        </authorList>
    </citation>
    <scope>NUCLEOTIDE SEQUENCE [LARGE SCALE GENOMIC DNA]</scope>
    <source>
        <strain evidence="2 3">CECT 8626</strain>
    </source>
</reference>
<proteinExistence type="predicted"/>
<dbReference type="OrthoDB" id="7361398at2"/>
<dbReference type="EMBL" id="OMOQ01000002">
    <property type="protein sequence ID" value="SPH23703.1"/>
    <property type="molecule type" value="Genomic_DNA"/>
</dbReference>
<protein>
    <submittedName>
        <fullName evidence="2">Uncharacterized protein</fullName>
    </submittedName>
</protein>
<evidence type="ECO:0000256" key="1">
    <source>
        <dbReference type="SAM" id="Phobius"/>
    </source>
</evidence>
<dbReference type="AlphaFoldDB" id="A0A2R8BK71"/>
<keyword evidence="3" id="KW-1185">Reference proteome</keyword>
<dbReference type="RefSeq" id="WP_108853792.1">
    <property type="nucleotide sequence ID" value="NZ_OMOQ01000002.1"/>
</dbReference>
<keyword evidence="1" id="KW-0812">Transmembrane</keyword>
<dbReference type="Proteomes" id="UP000244924">
    <property type="component" value="Unassembled WGS sequence"/>
</dbReference>
<feature type="transmembrane region" description="Helical" evidence="1">
    <location>
        <begin position="31"/>
        <end position="50"/>
    </location>
</feature>
<feature type="transmembrane region" description="Helical" evidence="1">
    <location>
        <begin position="95"/>
        <end position="117"/>
    </location>
</feature>
<name>A0A2R8BK71_9RHOB</name>
<accession>A0A2R8BK71</accession>
<evidence type="ECO:0000313" key="2">
    <source>
        <dbReference type="EMBL" id="SPH23703.1"/>
    </source>
</evidence>
<keyword evidence="1" id="KW-1133">Transmembrane helix</keyword>
<keyword evidence="1" id="KW-0472">Membrane</keyword>
<feature type="transmembrane region" description="Helical" evidence="1">
    <location>
        <begin position="57"/>
        <end position="75"/>
    </location>
</feature>